<dbReference type="PANTHER" id="PTHR13355">
    <property type="entry name" value="GLUCOSAMINE 6-PHOSPHATE N-ACETYLTRANSFERASE"/>
    <property type="match status" value="1"/>
</dbReference>
<comment type="caution">
    <text evidence="2">The sequence shown here is derived from an EMBL/GenBank/DDBJ whole genome shotgun (WGS) entry which is preliminary data.</text>
</comment>
<dbReference type="AlphaFoldDB" id="A0A919YNL3"/>
<dbReference type="Pfam" id="PF13673">
    <property type="entry name" value="Acetyltransf_10"/>
    <property type="match status" value="1"/>
</dbReference>
<dbReference type="GO" id="GO:0004343">
    <property type="term" value="F:glucosamine 6-phosphate N-acetyltransferase activity"/>
    <property type="evidence" value="ECO:0007669"/>
    <property type="project" value="TreeGrafter"/>
</dbReference>
<dbReference type="PROSITE" id="PS51186">
    <property type="entry name" value="GNAT"/>
    <property type="match status" value="1"/>
</dbReference>
<gene>
    <name evidence="2" type="ORF">J40TS1_21670</name>
</gene>
<evidence type="ECO:0000313" key="2">
    <source>
        <dbReference type="EMBL" id="GIP16525.1"/>
    </source>
</evidence>
<dbReference type="Gene3D" id="3.40.630.30">
    <property type="match status" value="1"/>
</dbReference>
<accession>A0A919YNL3</accession>
<dbReference type="SUPFAM" id="SSF55729">
    <property type="entry name" value="Acyl-CoA N-acyltransferases (Nat)"/>
    <property type="match status" value="1"/>
</dbReference>
<dbReference type="EMBL" id="BOSE01000003">
    <property type="protein sequence ID" value="GIP16525.1"/>
    <property type="molecule type" value="Genomic_DNA"/>
</dbReference>
<dbReference type="InterPro" id="IPR016181">
    <property type="entry name" value="Acyl_CoA_acyltransferase"/>
</dbReference>
<reference evidence="2" key="1">
    <citation type="submission" date="2021-03" db="EMBL/GenBank/DDBJ databases">
        <title>Antimicrobial resistance genes in bacteria isolated from Japanese honey, and their potential for conferring macrolide and lincosamide resistance in the American foulbrood pathogen Paenibacillus larvae.</title>
        <authorList>
            <person name="Okamoto M."/>
            <person name="Kumagai M."/>
            <person name="Kanamori H."/>
            <person name="Takamatsu D."/>
        </authorList>
    </citation>
    <scope>NUCLEOTIDE SEQUENCE</scope>
    <source>
        <strain evidence="2">J40TS1</strain>
    </source>
</reference>
<dbReference type="RefSeq" id="WP_213514849.1">
    <property type="nucleotide sequence ID" value="NZ_BOSE01000003.1"/>
</dbReference>
<evidence type="ECO:0000313" key="3">
    <source>
        <dbReference type="Proteomes" id="UP000683139"/>
    </source>
</evidence>
<dbReference type="PANTHER" id="PTHR13355:SF9">
    <property type="entry name" value="ACETYLTRANSFERASE BSU40680-RELATED"/>
    <property type="match status" value="1"/>
</dbReference>
<dbReference type="InterPro" id="IPR000182">
    <property type="entry name" value="GNAT_dom"/>
</dbReference>
<feature type="domain" description="N-acetyltransferase" evidence="1">
    <location>
        <begin position="1"/>
        <end position="144"/>
    </location>
</feature>
<dbReference type="CDD" id="cd04301">
    <property type="entry name" value="NAT_SF"/>
    <property type="match status" value="1"/>
</dbReference>
<evidence type="ECO:0000259" key="1">
    <source>
        <dbReference type="PROSITE" id="PS51186"/>
    </source>
</evidence>
<keyword evidence="3" id="KW-1185">Reference proteome</keyword>
<proteinExistence type="predicted"/>
<organism evidence="2 3">
    <name type="scientific">Paenibacillus montaniterrae</name>
    <dbReference type="NCBI Taxonomy" id="429341"/>
    <lineage>
        <taxon>Bacteria</taxon>
        <taxon>Bacillati</taxon>
        <taxon>Bacillota</taxon>
        <taxon>Bacilli</taxon>
        <taxon>Bacillales</taxon>
        <taxon>Paenibacillaceae</taxon>
        <taxon>Paenibacillus</taxon>
    </lineage>
</organism>
<protein>
    <submittedName>
        <fullName evidence="2">N-acetyltransferase</fullName>
    </submittedName>
</protein>
<name>A0A919YNL3_9BACL</name>
<dbReference type="InterPro" id="IPR039143">
    <property type="entry name" value="GNPNAT1-like"/>
</dbReference>
<sequence length="158" mass="17240">MEWTKVTTEEQLLEAKAIRRKVFIEEQGVAEELEHDEYDALTPLCTHILVLDQQQAVGTGRLRTVDGIGKLERICTLQEARGKGVGALIVEALEAVAAEKGISKVKLGAQLQAKAFYEKLGYETASGIFIDAGIEHVMMDKKLSGQSAQPVDSAESKL</sequence>
<dbReference type="Proteomes" id="UP000683139">
    <property type="component" value="Unassembled WGS sequence"/>
</dbReference>